<reference evidence="10 11" key="1">
    <citation type="submission" date="2019-02" db="EMBL/GenBank/DDBJ databases">
        <title>Deep-cultivation of Planctomycetes and their phenomic and genomic characterization uncovers novel biology.</title>
        <authorList>
            <person name="Wiegand S."/>
            <person name="Jogler M."/>
            <person name="Boedeker C."/>
            <person name="Pinto D."/>
            <person name="Vollmers J."/>
            <person name="Rivas-Marin E."/>
            <person name="Kohn T."/>
            <person name="Peeters S.H."/>
            <person name="Heuer A."/>
            <person name="Rast P."/>
            <person name="Oberbeckmann S."/>
            <person name="Bunk B."/>
            <person name="Jeske O."/>
            <person name="Meyerdierks A."/>
            <person name="Storesund J.E."/>
            <person name="Kallscheuer N."/>
            <person name="Luecker S."/>
            <person name="Lage O.M."/>
            <person name="Pohl T."/>
            <person name="Merkel B.J."/>
            <person name="Hornburger P."/>
            <person name="Mueller R.-W."/>
            <person name="Bruemmer F."/>
            <person name="Labrenz M."/>
            <person name="Spormann A.M."/>
            <person name="Op Den Camp H."/>
            <person name="Overmann J."/>
            <person name="Amann R."/>
            <person name="Jetten M.S.M."/>
            <person name="Mascher T."/>
            <person name="Medema M.H."/>
            <person name="Devos D.P."/>
            <person name="Kaster A.-K."/>
            <person name="Ovreas L."/>
            <person name="Rohde M."/>
            <person name="Galperin M.Y."/>
            <person name="Jogler C."/>
        </authorList>
    </citation>
    <scope>NUCLEOTIDE SEQUENCE [LARGE SCALE GENOMIC DNA]</scope>
    <source>
        <strain evidence="10 11">Pla111</strain>
    </source>
</reference>
<keyword evidence="7" id="KW-0460">Magnesium</keyword>
<evidence type="ECO:0000256" key="5">
    <source>
        <dbReference type="ARBA" id="ARBA00022989"/>
    </source>
</evidence>
<evidence type="ECO:0000256" key="7">
    <source>
        <dbReference type="PIRSR" id="PIRSR600715-1"/>
    </source>
</evidence>
<dbReference type="EMBL" id="SJPH01000003">
    <property type="protein sequence ID" value="TWT46771.1"/>
    <property type="molecule type" value="Genomic_DNA"/>
</dbReference>
<dbReference type="CDD" id="cd06853">
    <property type="entry name" value="GT_WecA_like"/>
    <property type="match status" value="1"/>
</dbReference>
<gene>
    <name evidence="10" type="ORF">Pla111_18720</name>
</gene>
<keyword evidence="6 9" id="KW-0472">Membrane</keyword>
<feature type="region of interest" description="Disordered" evidence="8">
    <location>
        <begin position="497"/>
        <end position="527"/>
    </location>
</feature>
<keyword evidence="2" id="KW-1003">Cell membrane</keyword>
<evidence type="ECO:0000256" key="3">
    <source>
        <dbReference type="ARBA" id="ARBA00022679"/>
    </source>
</evidence>
<feature type="transmembrane region" description="Helical" evidence="9">
    <location>
        <begin position="251"/>
        <end position="274"/>
    </location>
</feature>
<feature type="transmembrane region" description="Helical" evidence="9">
    <location>
        <begin position="176"/>
        <end position="195"/>
    </location>
</feature>
<sequence>MPVSEYRLATYTIALLLGALVSYLLTPIVRELARRFDFVDRPGGRKTQATAVALGGGIAVFGATLAAVVGAYVFSDWSVPQTFVGNDAPLLAGLAAAATATLALGLYDDAADLRGRYKLIGQLIIVSLLVYLGLQIDRFSFFGREISLGWMTIPFSIFWLVGATNAINLLDGIDGLASSIGMVLCLTFAAINGIYGHFPEAVVMLALAGALFGFLRYNFAPASIYLGDAGSMVIGLVIGAIAVQTHTKTPAFIAMTIPLAVWAIPILDSGAAIVRRRLTGRSIFAPDRGHLHHSLLTRGWSVRQASTFIALVCATTCISAVLGVLWHNEWIVVGTVFLVVAFLISTRTFGHIEFALLRERMRLTGLSLRKDESHHNLPRHGAVRLQGNHEWEVVWEALVEAAPDYRLTKLQLTIHMPRLHEAFFGNWKADKTTLAEAKSEASWKATLPLIVDGEPVGKLQIAGIADPDARSTPAQLGQVLDFLEPLEDDIRQVREQAAARLKKPSGSAEAKPAPSPPHEALVETTSS</sequence>
<feature type="transmembrane region" description="Helical" evidence="9">
    <location>
        <begin position="6"/>
        <end position="29"/>
    </location>
</feature>
<evidence type="ECO:0000256" key="4">
    <source>
        <dbReference type="ARBA" id="ARBA00022692"/>
    </source>
</evidence>
<dbReference type="GO" id="GO:0009103">
    <property type="term" value="P:lipopolysaccharide biosynthetic process"/>
    <property type="evidence" value="ECO:0007669"/>
    <property type="project" value="TreeGrafter"/>
</dbReference>
<evidence type="ECO:0000256" key="9">
    <source>
        <dbReference type="SAM" id="Phobius"/>
    </source>
</evidence>
<keyword evidence="11" id="KW-1185">Reference proteome</keyword>
<protein>
    <submittedName>
        <fullName evidence="10">WecA-like glycosyltransferase</fullName>
        <ecNumber evidence="10">2.7.8.33</ecNumber>
    </submittedName>
</protein>
<keyword evidence="5 9" id="KW-1133">Transmembrane helix</keyword>
<keyword evidence="3 10" id="KW-0808">Transferase</keyword>
<feature type="transmembrane region" description="Helical" evidence="9">
    <location>
        <begin position="50"/>
        <end position="73"/>
    </location>
</feature>
<dbReference type="GO" id="GO:0005886">
    <property type="term" value="C:plasma membrane"/>
    <property type="evidence" value="ECO:0007669"/>
    <property type="project" value="UniProtKB-SubCell"/>
</dbReference>
<comment type="subcellular location">
    <subcellularLocation>
        <location evidence="1">Cell membrane</location>
        <topology evidence="1">Multi-pass membrane protein</topology>
    </subcellularLocation>
</comment>
<organism evidence="10 11">
    <name type="scientific">Botrimarina hoheduenensis</name>
    <dbReference type="NCBI Taxonomy" id="2528000"/>
    <lineage>
        <taxon>Bacteria</taxon>
        <taxon>Pseudomonadati</taxon>
        <taxon>Planctomycetota</taxon>
        <taxon>Planctomycetia</taxon>
        <taxon>Pirellulales</taxon>
        <taxon>Lacipirellulaceae</taxon>
        <taxon>Botrimarina</taxon>
    </lineage>
</organism>
<dbReference type="GO" id="GO:0036380">
    <property type="term" value="F:UDP-N-acetylglucosamine-undecaprenyl-phosphate N-acetylglucosaminephosphotransferase activity"/>
    <property type="evidence" value="ECO:0007669"/>
    <property type="project" value="UniProtKB-EC"/>
</dbReference>
<feature type="transmembrane region" description="Helical" evidence="9">
    <location>
        <begin position="88"/>
        <end position="107"/>
    </location>
</feature>
<comment type="caution">
    <text evidence="10">The sequence shown here is derived from an EMBL/GenBank/DDBJ whole genome shotgun (WGS) entry which is preliminary data.</text>
</comment>
<feature type="binding site" evidence="7">
    <location>
        <position position="228"/>
    </location>
    <ligand>
        <name>Mg(2+)</name>
        <dbReference type="ChEBI" id="CHEBI:18420"/>
    </ligand>
</feature>
<dbReference type="Proteomes" id="UP000318995">
    <property type="component" value="Unassembled WGS sequence"/>
</dbReference>
<dbReference type="EC" id="2.7.8.33" evidence="10"/>
<dbReference type="Pfam" id="PF00953">
    <property type="entry name" value="Glycos_transf_4"/>
    <property type="match status" value="1"/>
</dbReference>
<dbReference type="GO" id="GO:0071555">
    <property type="term" value="P:cell wall organization"/>
    <property type="evidence" value="ECO:0007669"/>
    <property type="project" value="TreeGrafter"/>
</dbReference>
<dbReference type="GO" id="GO:0044038">
    <property type="term" value="P:cell wall macromolecule biosynthetic process"/>
    <property type="evidence" value="ECO:0007669"/>
    <property type="project" value="TreeGrafter"/>
</dbReference>
<dbReference type="PANTHER" id="PTHR22926:SF3">
    <property type="entry name" value="UNDECAPRENYL-PHOSPHATE ALPHA-N-ACETYLGLUCOSAMINYL 1-PHOSPHATE TRANSFERASE"/>
    <property type="match status" value="1"/>
</dbReference>
<feature type="binding site" evidence="7">
    <location>
        <position position="168"/>
    </location>
    <ligand>
        <name>Mg(2+)</name>
        <dbReference type="ChEBI" id="CHEBI:18420"/>
    </ligand>
</feature>
<name>A0A5C5W9S0_9BACT</name>
<accession>A0A5C5W9S0</accession>
<dbReference type="InterPro" id="IPR000715">
    <property type="entry name" value="Glycosyl_transferase_4"/>
</dbReference>
<dbReference type="GO" id="GO:0046872">
    <property type="term" value="F:metal ion binding"/>
    <property type="evidence" value="ECO:0007669"/>
    <property type="project" value="UniProtKB-KW"/>
</dbReference>
<feature type="transmembrane region" description="Helical" evidence="9">
    <location>
        <begin position="148"/>
        <end position="169"/>
    </location>
</feature>
<evidence type="ECO:0000313" key="10">
    <source>
        <dbReference type="EMBL" id="TWT46771.1"/>
    </source>
</evidence>
<feature type="transmembrane region" description="Helical" evidence="9">
    <location>
        <begin position="201"/>
        <end position="219"/>
    </location>
</feature>
<keyword evidence="7" id="KW-0479">Metal-binding</keyword>
<evidence type="ECO:0000256" key="8">
    <source>
        <dbReference type="SAM" id="MobiDB-lite"/>
    </source>
</evidence>
<feature type="transmembrane region" description="Helical" evidence="9">
    <location>
        <begin position="305"/>
        <end position="325"/>
    </location>
</feature>
<evidence type="ECO:0000256" key="1">
    <source>
        <dbReference type="ARBA" id="ARBA00004651"/>
    </source>
</evidence>
<dbReference type="RefSeq" id="WP_197524888.1">
    <property type="nucleotide sequence ID" value="NZ_SJPH01000003.1"/>
</dbReference>
<evidence type="ECO:0000256" key="2">
    <source>
        <dbReference type="ARBA" id="ARBA00022475"/>
    </source>
</evidence>
<feature type="transmembrane region" description="Helical" evidence="9">
    <location>
        <begin position="226"/>
        <end position="245"/>
    </location>
</feature>
<feature type="transmembrane region" description="Helical" evidence="9">
    <location>
        <begin position="331"/>
        <end position="352"/>
    </location>
</feature>
<evidence type="ECO:0000256" key="6">
    <source>
        <dbReference type="ARBA" id="ARBA00023136"/>
    </source>
</evidence>
<feature type="transmembrane region" description="Helical" evidence="9">
    <location>
        <begin position="119"/>
        <end position="136"/>
    </location>
</feature>
<dbReference type="PANTHER" id="PTHR22926">
    <property type="entry name" value="PHOSPHO-N-ACETYLMURAMOYL-PENTAPEPTIDE-TRANSFERASE"/>
    <property type="match status" value="1"/>
</dbReference>
<comment type="cofactor">
    <cofactor evidence="7">
        <name>Mg(2+)</name>
        <dbReference type="ChEBI" id="CHEBI:18420"/>
    </cofactor>
</comment>
<proteinExistence type="predicted"/>
<evidence type="ECO:0000313" key="11">
    <source>
        <dbReference type="Proteomes" id="UP000318995"/>
    </source>
</evidence>
<keyword evidence="4 9" id="KW-0812">Transmembrane</keyword>
<dbReference type="AlphaFoldDB" id="A0A5C5W9S0"/>